<dbReference type="Gene3D" id="3.30.40.10">
    <property type="entry name" value="Zinc/RING finger domain, C3HC4 (zinc finger)"/>
    <property type="match status" value="1"/>
</dbReference>
<evidence type="ECO:0000256" key="3">
    <source>
        <dbReference type="ARBA" id="ARBA00012483"/>
    </source>
</evidence>
<name>A0ABM1HS48_SOLPN</name>
<protein>
    <recommendedName>
        <fullName evidence="3">RING-type E3 ubiquitin transferase</fullName>
        <ecNumber evidence="3">2.3.2.27</ecNumber>
    </recommendedName>
</protein>
<reference evidence="13" key="2">
    <citation type="submission" date="2025-08" db="UniProtKB">
        <authorList>
            <consortium name="RefSeq"/>
        </authorList>
    </citation>
    <scope>IDENTIFICATION</scope>
</reference>
<dbReference type="Proteomes" id="UP000694930">
    <property type="component" value="Chromosome 1"/>
</dbReference>
<dbReference type="CDD" id="cd16461">
    <property type="entry name" value="RING-H2_EL5-like"/>
    <property type="match status" value="1"/>
</dbReference>
<evidence type="ECO:0000256" key="10">
    <source>
        <dbReference type="SAM" id="Phobius"/>
    </source>
</evidence>
<keyword evidence="10" id="KW-0812">Transmembrane</keyword>
<keyword evidence="7" id="KW-0833">Ubl conjugation pathway</keyword>
<evidence type="ECO:0000256" key="6">
    <source>
        <dbReference type="ARBA" id="ARBA00022771"/>
    </source>
</evidence>
<keyword evidence="10" id="KW-1133">Transmembrane helix</keyword>
<dbReference type="Pfam" id="PF13639">
    <property type="entry name" value="zf-RING_2"/>
    <property type="match status" value="1"/>
</dbReference>
<accession>A0ABM1HS48</accession>
<evidence type="ECO:0000259" key="11">
    <source>
        <dbReference type="PROSITE" id="PS50089"/>
    </source>
</evidence>
<reference evidence="12" key="1">
    <citation type="journal article" date="2014" name="Nat. Genet.">
        <title>The genome of the stress-tolerant wild tomato species Solanum pennellii.</title>
        <authorList>
            <person name="Bolger A."/>
            <person name="Scossa F."/>
            <person name="Bolger M.E."/>
            <person name="Lanz C."/>
            <person name="Maumus F."/>
            <person name="Tohge T."/>
            <person name="Quesneville H."/>
            <person name="Alseekh S."/>
            <person name="Sorensen I."/>
            <person name="Lichtenstein G."/>
            <person name="Fich E.A."/>
            <person name="Conte M."/>
            <person name="Keller H."/>
            <person name="Schneeberger K."/>
            <person name="Schwacke R."/>
            <person name="Ofner I."/>
            <person name="Vrebalov J."/>
            <person name="Xu Y."/>
            <person name="Osorio S."/>
            <person name="Aflitos S.A."/>
            <person name="Schijlen E."/>
            <person name="Jimenez-Gomez J.M."/>
            <person name="Ryngajllo M."/>
            <person name="Kimura S."/>
            <person name="Kumar R."/>
            <person name="Koenig D."/>
            <person name="Headland L.R."/>
            <person name="Maloof J.N."/>
            <person name="Sinha N."/>
            <person name="van Ham R.C."/>
            <person name="Lankhorst R.K."/>
            <person name="Mao L."/>
            <person name="Vogel A."/>
            <person name="Arsova B."/>
            <person name="Panstruga R."/>
            <person name="Fei Z."/>
            <person name="Rose J.K."/>
            <person name="Zamir D."/>
            <person name="Carrari F."/>
            <person name="Giovannoni J.J."/>
            <person name="Weigel D."/>
            <person name="Usadel B."/>
            <person name="Fernie A.R."/>
        </authorList>
    </citation>
    <scope>NUCLEOTIDE SEQUENCE [LARGE SCALE GENOMIC DNA]</scope>
    <source>
        <strain evidence="12">cv. LA0716</strain>
    </source>
</reference>
<feature type="transmembrane region" description="Helical" evidence="10">
    <location>
        <begin position="115"/>
        <end position="136"/>
    </location>
</feature>
<dbReference type="PANTHER" id="PTHR46913:SF22">
    <property type="entry name" value="RING-TYPE E3 UBIQUITIN TRANSFERASE"/>
    <property type="match status" value="1"/>
</dbReference>
<dbReference type="InterPro" id="IPR001841">
    <property type="entry name" value="Znf_RING"/>
</dbReference>
<evidence type="ECO:0000256" key="1">
    <source>
        <dbReference type="ARBA" id="ARBA00000900"/>
    </source>
</evidence>
<dbReference type="SMART" id="SM00184">
    <property type="entry name" value="RING"/>
    <property type="match status" value="1"/>
</dbReference>
<evidence type="ECO:0000256" key="8">
    <source>
        <dbReference type="ARBA" id="ARBA00022833"/>
    </source>
</evidence>
<keyword evidence="10" id="KW-0472">Membrane</keyword>
<evidence type="ECO:0000256" key="7">
    <source>
        <dbReference type="ARBA" id="ARBA00022786"/>
    </source>
</evidence>
<dbReference type="EC" id="2.3.2.27" evidence="3"/>
<keyword evidence="4" id="KW-0808">Transferase</keyword>
<keyword evidence="12" id="KW-1185">Reference proteome</keyword>
<comment type="pathway">
    <text evidence="2">Protein modification; protein ubiquitination.</text>
</comment>
<feature type="domain" description="RING-type" evidence="11">
    <location>
        <begin position="193"/>
        <end position="235"/>
    </location>
</feature>
<evidence type="ECO:0000256" key="5">
    <source>
        <dbReference type="ARBA" id="ARBA00022723"/>
    </source>
</evidence>
<dbReference type="GeneID" id="107032435"/>
<keyword evidence="5" id="KW-0479">Metal-binding</keyword>
<organism evidence="12 13">
    <name type="scientific">Solanum pennellii</name>
    <name type="common">Tomato</name>
    <name type="synonym">Lycopersicon pennellii</name>
    <dbReference type="NCBI Taxonomy" id="28526"/>
    <lineage>
        <taxon>Eukaryota</taxon>
        <taxon>Viridiplantae</taxon>
        <taxon>Streptophyta</taxon>
        <taxon>Embryophyta</taxon>
        <taxon>Tracheophyta</taxon>
        <taxon>Spermatophyta</taxon>
        <taxon>Magnoliopsida</taxon>
        <taxon>eudicotyledons</taxon>
        <taxon>Gunneridae</taxon>
        <taxon>Pentapetalae</taxon>
        <taxon>asterids</taxon>
        <taxon>lamiids</taxon>
        <taxon>Solanales</taxon>
        <taxon>Solanaceae</taxon>
        <taxon>Solanoideae</taxon>
        <taxon>Solaneae</taxon>
        <taxon>Solanum</taxon>
        <taxon>Solanum subgen. Lycopersicon</taxon>
    </lineage>
</organism>
<evidence type="ECO:0000256" key="9">
    <source>
        <dbReference type="PROSITE-ProRule" id="PRU00175"/>
    </source>
</evidence>
<comment type="catalytic activity">
    <reaction evidence="1">
        <text>S-ubiquitinyl-[E2 ubiquitin-conjugating enzyme]-L-cysteine + [acceptor protein]-L-lysine = [E2 ubiquitin-conjugating enzyme]-L-cysteine + N(6)-ubiquitinyl-[acceptor protein]-L-lysine.</text>
        <dbReference type="EC" id="2.3.2.27"/>
    </reaction>
</comment>
<dbReference type="SUPFAM" id="SSF57850">
    <property type="entry name" value="RING/U-box"/>
    <property type="match status" value="1"/>
</dbReference>
<dbReference type="PANTHER" id="PTHR46913">
    <property type="entry name" value="RING-H2 FINGER PROTEIN ATL16"/>
    <property type="match status" value="1"/>
</dbReference>
<gene>
    <name evidence="13" type="primary">LOC107032435</name>
</gene>
<evidence type="ECO:0000256" key="4">
    <source>
        <dbReference type="ARBA" id="ARBA00022679"/>
    </source>
</evidence>
<dbReference type="PROSITE" id="PS50089">
    <property type="entry name" value="ZF_RING_2"/>
    <property type="match status" value="1"/>
</dbReference>
<keyword evidence="6 9" id="KW-0863">Zinc-finger</keyword>
<dbReference type="RefSeq" id="XP_015089527.2">
    <property type="nucleotide sequence ID" value="XM_015234041.2"/>
</dbReference>
<dbReference type="InterPro" id="IPR013083">
    <property type="entry name" value="Znf_RING/FYVE/PHD"/>
</dbReference>
<evidence type="ECO:0000313" key="13">
    <source>
        <dbReference type="RefSeq" id="XP_015089527.2"/>
    </source>
</evidence>
<sequence>MIYFLLHTKFETRQLYVRYFSSVFKQFTAVMSFHIDRKLISESLDNPTSKTCSSYYCNPEVYHSIVCPLRCFNTCPRICLLPEFEPSPPSSPPPPPNFTPKVTLSHSPNKHTVSILFILLISVVGIAVYILCAYAIHKFRNSRTSSQPELQVGGGGEEEFSDIQTVGLQQSVISAITIHKYKKGEGLIEGTECSVCLSEFQEDETLRILPNCNHAFHIPCIDTWLESHINCPMCRADIVITIPTTAAFTE</sequence>
<keyword evidence="8" id="KW-0862">Zinc</keyword>
<evidence type="ECO:0000313" key="12">
    <source>
        <dbReference type="Proteomes" id="UP000694930"/>
    </source>
</evidence>
<proteinExistence type="predicted"/>
<dbReference type="InterPro" id="IPR044600">
    <property type="entry name" value="ATL1/ATL16-like"/>
</dbReference>
<evidence type="ECO:0000256" key="2">
    <source>
        <dbReference type="ARBA" id="ARBA00004906"/>
    </source>
</evidence>